<evidence type="ECO:0000313" key="1">
    <source>
        <dbReference type="EMBL" id="OGG86005.1"/>
    </source>
</evidence>
<protein>
    <submittedName>
        <fullName evidence="1">Uncharacterized protein</fullName>
    </submittedName>
</protein>
<proteinExistence type="predicted"/>
<name>A0A1F6FJH5_9BACT</name>
<accession>A0A1F6FJH5</accession>
<gene>
    <name evidence="1" type="ORF">A2392_00870</name>
</gene>
<dbReference type="EMBL" id="MFMS01000002">
    <property type="protein sequence ID" value="OGG86005.1"/>
    <property type="molecule type" value="Genomic_DNA"/>
</dbReference>
<organism evidence="1 2">
    <name type="scientific">Candidatus Kaiserbacteria bacterium RIFOXYB1_FULL_46_14</name>
    <dbReference type="NCBI Taxonomy" id="1798531"/>
    <lineage>
        <taxon>Bacteria</taxon>
        <taxon>Candidatus Kaiseribacteriota</taxon>
    </lineage>
</organism>
<evidence type="ECO:0000313" key="2">
    <source>
        <dbReference type="Proteomes" id="UP000177395"/>
    </source>
</evidence>
<comment type="caution">
    <text evidence="1">The sequence shown here is derived from an EMBL/GenBank/DDBJ whole genome shotgun (WGS) entry which is preliminary data.</text>
</comment>
<dbReference type="AlphaFoldDB" id="A0A1F6FJH5"/>
<dbReference type="STRING" id="1798531.A2392_00870"/>
<sequence>MTDARNELLFFWLPDGLVVHVVLHVQYDRSSNIEEVFMANPTLYVIKGPSQRGLELAFLARDSDAKALFTILVDDMPLGLSHVAVGMKILNFSFITCQGPNYRLGGQLLTVIPAGAKAKLPPHNFVFVDYNAKERNGTMVFSNA</sequence>
<dbReference type="Proteomes" id="UP000177395">
    <property type="component" value="Unassembled WGS sequence"/>
</dbReference>
<reference evidence="1 2" key="1">
    <citation type="journal article" date="2016" name="Nat. Commun.">
        <title>Thousands of microbial genomes shed light on interconnected biogeochemical processes in an aquifer system.</title>
        <authorList>
            <person name="Anantharaman K."/>
            <person name="Brown C.T."/>
            <person name="Hug L.A."/>
            <person name="Sharon I."/>
            <person name="Castelle C.J."/>
            <person name="Probst A.J."/>
            <person name="Thomas B.C."/>
            <person name="Singh A."/>
            <person name="Wilkins M.J."/>
            <person name="Karaoz U."/>
            <person name="Brodie E.L."/>
            <person name="Williams K.H."/>
            <person name="Hubbard S.S."/>
            <person name="Banfield J.F."/>
        </authorList>
    </citation>
    <scope>NUCLEOTIDE SEQUENCE [LARGE SCALE GENOMIC DNA]</scope>
</reference>